<dbReference type="VEuPathDB" id="VectorBase:ISCI012426"/>
<reference evidence="2" key="2">
    <citation type="submission" date="2020-05" db="UniProtKB">
        <authorList>
            <consortium name="EnsemblMetazoa"/>
        </authorList>
    </citation>
    <scope>IDENTIFICATION</scope>
    <source>
        <strain evidence="2">wikel</strain>
    </source>
</reference>
<name>B7QC92_IXOSC</name>
<reference evidence="1 3" key="1">
    <citation type="submission" date="2008-03" db="EMBL/GenBank/DDBJ databases">
        <title>Annotation of Ixodes scapularis.</title>
        <authorList>
            <consortium name="Ixodes scapularis Genome Project Consortium"/>
            <person name="Caler E."/>
            <person name="Hannick L.I."/>
            <person name="Bidwell S."/>
            <person name="Joardar V."/>
            <person name="Thiagarajan M."/>
            <person name="Amedeo P."/>
            <person name="Galinsky K.J."/>
            <person name="Schobel S."/>
            <person name="Inman J."/>
            <person name="Hostetler J."/>
            <person name="Miller J."/>
            <person name="Hammond M."/>
            <person name="Megy K."/>
            <person name="Lawson D."/>
            <person name="Kodira C."/>
            <person name="Sutton G."/>
            <person name="Meyer J."/>
            <person name="Hill C.A."/>
            <person name="Birren B."/>
            <person name="Nene V."/>
            <person name="Collins F."/>
            <person name="Alarcon-Chaidez F."/>
            <person name="Wikel S."/>
            <person name="Strausberg R."/>
        </authorList>
    </citation>
    <scope>NUCLEOTIDE SEQUENCE [LARGE SCALE GENOMIC DNA]</scope>
    <source>
        <strain evidence="3">Wikel</strain>
        <strain evidence="1">Wikel colony</strain>
    </source>
</reference>
<evidence type="ECO:0000313" key="1">
    <source>
        <dbReference type="EMBL" id="EEC16464.1"/>
    </source>
</evidence>
<dbReference type="PaxDb" id="6945-B7QC92"/>
<dbReference type="EnsemblMetazoa" id="ISCW012426-RA">
    <property type="protein sequence ID" value="ISCW012426-PA"/>
    <property type="gene ID" value="ISCW012426"/>
</dbReference>
<evidence type="ECO:0000313" key="2">
    <source>
        <dbReference type="EnsemblMetazoa" id="ISCW012426-PA"/>
    </source>
</evidence>
<dbReference type="EMBL" id="ABJB010470028">
    <property type="status" value="NOT_ANNOTATED_CDS"/>
    <property type="molecule type" value="Genomic_DNA"/>
</dbReference>
<dbReference type="Gene3D" id="2.60.40.10">
    <property type="entry name" value="Immunoglobulins"/>
    <property type="match status" value="1"/>
</dbReference>
<protein>
    <recommendedName>
        <fullName evidence="4">Ig-like domain-containing protein</fullName>
    </recommendedName>
</protein>
<dbReference type="InParanoid" id="B7QC92"/>
<feature type="non-terminal residue" evidence="1">
    <location>
        <position position="1"/>
    </location>
</feature>
<dbReference type="Proteomes" id="UP000001555">
    <property type="component" value="Unassembled WGS sequence"/>
</dbReference>
<dbReference type="VEuPathDB" id="VectorBase:ISCW012426"/>
<evidence type="ECO:0008006" key="4">
    <source>
        <dbReference type="Google" id="ProtNLM"/>
    </source>
</evidence>
<feature type="non-terminal residue" evidence="1">
    <location>
        <position position="72"/>
    </location>
</feature>
<dbReference type="EMBL" id="DS905680">
    <property type="protein sequence ID" value="EEC16464.1"/>
    <property type="molecule type" value="Genomic_DNA"/>
</dbReference>
<keyword evidence="3" id="KW-1185">Reference proteome</keyword>
<dbReference type="InterPro" id="IPR013783">
    <property type="entry name" value="Ig-like_fold"/>
</dbReference>
<gene>
    <name evidence="1" type="ORF">IscW_ISCW012426</name>
</gene>
<evidence type="ECO:0000313" key="3">
    <source>
        <dbReference type="Proteomes" id="UP000001555"/>
    </source>
</evidence>
<organism>
    <name type="scientific">Ixodes scapularis</name>
    <name type="common">Black-legged tick</name>
    <name type="synonym">Deer tick</name>
    <dbReference type="NCBI Taxonomy" id="6945"/>
    <lineage>
        <taxon>Eukaryota</taxon>
        <taxon>Metazoa</taxon>
        <taxon>Ecdysozoa</taxon>
        <taxon>Arthropoda</taxon>
        <taxon>Chelicerata</taxon>
        <taxon>Arachnida</taxon>
        <taxon>Acari</taxon>
        <taxon>Parasitiformes</taxon>
        <taxon>Ixodida</taxon>
        <taxon>Ixodoidea</taxon>
        <taxon>Ixodidae</taxon>
        <taxon>Ixodinae</taxon>
        <taxon>Ixodes</taxon>
    </lineage>
</organism>
<dbReference type="HOGENOM" id="CLU_2729544_0_0_1"/>
<dbReference type="InterPro" id="IPR036179">
    <property type="entry name" value="Ig-like_dom_sf"/>
</dbReference>
<proteinExistence type="predicted"/>
<dbReference type="AlphaFoldDB" id="B7QC92"/>
<accession>B7QC92</accession>
<dbReference type="SUPFAM" id="SSF48726">
    <property type="entry name" value="Immunoglobulin"/>
    <property type="match status" value="1"/>
</dbReference>
<sequence>CVVEECISVSCADLYKRESSSLISLVRFPVSVYRGPELHFPRVSRSQMGAYLCLASNGVPPSISRRIFLEVT</sequence>